<evidence type="ECO:0000256" key="2">
    <source>
        <dbReference type="ARBA" id="ARBA00022448"/>
    </source>
</evidence>
<evidence type="ECO:0000313" key="9">
    <source>
        <dbReference type="EMBL" id="MVT25259.1"/>
    </source>
</evidence>
<organism evidence="9 10">
    <name type="scientific">Nesterenkonia alkaliphila</name>
    <dbReference type="NCBI Taxonomy" id="1463631"/>
    <lineage>
        <taxon>Bacteria</taxon>
        <taxon>Bacillati</taxon>
        <taxon>Actinomycetota</taxon>
        <taxon>Actinomycetes</taxon>
        <taxon>Micrococcales</taxon>
        <taxon>Micrococcaceae</taxon>
        <taxon>Nesterenkonia</taxon>
    </lineage>
</organism>
<sequence>MLSSPPAHEHAQPARQAQRGVLWTYALNKAGTGVFASLLVIYLTTQRGIDPAFLALAILTAGIAGTVAGIPLGGVADRFGARRIYMATLGFEAAASVVIILAFNNTLVLVALLLAEVGAAASAAAAAPLVRAHGGDRPAVLRAKVRTVSNVAMAAGAGIAAMVALINHETFYMAALALNTLSFLGAIIVVRKVPSPPRLAGTVVLRRRFAILEALTDAPYLVAAVVNGLLGLHTAFLTFLIPLAMVRLDAEYAWIGPAALVVNTLVIFTLQVRISRKISTHQAAGWAFLASGVLLAAAMGGLVLTYRLEPDLAVLLVVLAVVVLIYSLGEIYSAAGGFEVAFGLAPEGLQGQYFGAFNALFHLGIATGPALLGWLFFTSHPAGPIALVSFFLVSGLLSPWLIRWAAKRSHHTPAAIPTGVKENS</sequence>
<reference evidence="9 10" key="1">
    <citation type="submission" date="2019-12" db="EMBL/GenBank/DDBJ databases">
        <title>Nesterenkonia muleiensis sp. nov., a novel actinobacterium isolated from sap of Populus euphratica.</title>
        <authorList>
            <person name="Wang R."/>
        </authorList>
    </citation>
    <scope>NUCLEOTIDE SEQUENCE [LARGE SCALE GENOMIC DNA]</scope>
    <source>
        <strain evidence="9 10">F10</strain>
    </source>
</reference>
<keyword evidence="2" id="KW-0813">Transport</keyword>
<dbReference type="Gene3D" id="1.20.1250.20">
    <property type="entry name" value="MFS general substrate transporter like domains"/>
    <property type="match status" value="1"/>
</dbReference>
<feature type="transmembrane region" description="Helical" evidence="7">
    <location>
        <begin position="353"/>
        <end position="377"/>
    </location>
</feature>
<accession>A0A7K1UFN1</accession>
<feature type="transmembrane region" description="Helical" evidence="7">
    <location>
        <begin position="51"/>
        <end position="72"/>
    </location>
</feature>
<evidence type="ECO:0000259" key="8">
    <source>
        <dbReference type="PROSITE" id="PS50850"/>
    </source>
</evidence>
<feature type="transmembrane region" description="Helical" evidence="7">
    <location>
        <begin position="21"/>
        <end position="45"/>
    </location>
</feature>
<keyword evidence="10" id="KW-1185">Reference proteome</keyword>
<gene>
    <name evidence="9" type="ORF">GNZ21_02585</name>
</gene>
<evidence type="ECO:0000256" key="4">
    <source>
        <dbReference type="ARBA" id="ARBA00022692"/>
    </source>
</evidence>
<dbReference type="Proteomes" id="UP000460157">
    <property type="component" value="Unassembled WGS sequence"/>
</dbReference>
<protein>
    <submittedName>
        <fullName evidence="9">MFS transporter</fullName>
    </submittedName>
</protein>
<dbReference type="InterPro" id="IPR050171">
    <property type="entry name" value="MFS_Transporters"/>
</dbReference>
<keyword evidence="5 7" id="KW-1133">Transmembrane helix</keyword>
<dbReference type="InterPro" id="IPR020846">
    <property type="entry name" value="MFS_dom"/>
</dbReference>
<evidence type="ECO:0000256" key="1">
    <source>
        <dbReference type="ARBA" id="ARBA00004651"/>
    </source>
</evidence>
<evidence type="ECO:0000256" key="3">
    <source>
        <dbReference type="ARBA" id="ARBA00022475"/>
    </source>
</evidence>
<feature type="transmembrane region" description="Helical" evidence="7">
    <location>
        <begin position="252"/>
        <end position="272"/>
    </location>
</feature>
<feature type="transmembrane region" description="Helical" evidence="7">
    <location>
        <begin position="218"/>
        <end position="246"/>
    </location>
</feature>
<feature type="transmembrane region" description="Helical" evidence="7">
    <location>
        <begin position="312"/>
        <end position="332"/>
    </location>
</feature>
<feature type="transmembrane region" description="Helical" evidence="7">
    <location>
        <begin position="383"/>
        <end position="402"/>
    </location>
</feature>
<keyword evidence="4 7" id="KW-0812">Transmembrane</keyword>
<dbReference type="PANTHER" id="PTHR23517">
    <property type="entry name" value="RESISTANCE PROTEIN MDTM, PUTATIVE-RELATED-RELATED"/>
    <property type="match status" value="1"/>
</dbReference>
<feature type="transmembrane region" description="Helical" evidence="7">
    <location>
        <begin position="172"/>
        <end position="190"/>
    </location>
</feature>
<comment type="subcellular location">
    <subcellularLocation>
        <location evidence="1">Cell membrane</location>
        <topology evidence="1">Multi-pass membrane protein</topology>
    </subcellularLocation>
</comment>
<feature type="transmembrane region" description="Helical" evidence="7">
    <location>
        <begin position="109"/>
        <end position="127"/>
    </location>
</feature>
<keyword evidence="3" id="KW-1003">Cell membrane</keyword>
<dbReference type="InterPro" id="IPR011701">
    <property type="entry name" value="MFS"/>
</dbReference>
<dbReference type="GO" id="GO:0005886">
    <property type="term" value="C:plasma membrane"/>
    <property type="evidence" value="ECO:0007669"/>
    <property type="project" value="UniProtKB-SubCell"/>
</dbReference>
<evidence type="ECO:0000313" key="10">
    <source>
        <dbReference type="Proteomes" id="UP000460157"/>
    </source>
</evidence>
<feature type="domain" description="Major facilitator superfamily (MFS) profile" evidence="8">
    <location>
        <begin position="1"/>
        <end position="407"/>
    </location>
</feature>
<comment type="caution">
    <text evidence="9">The sequence shown here is derived from an EMBL/GenBank/DDBJ whole genome shotgun (WGS) entry which is preliminary data.</text>
</comment>
<feature type="transmembrane region" description="Helical" evidence="7">
    <location>
        <begin position="148"/>
        <end position="166"/>
    </location>
</feature>
<dbReference type="PANTHER" id="PTHR23517:SF2">
    <property type="entry name" value="MULTIDRUG RESISTANCE PROTEIN MDTH"/>
    <property type="match status" value="1"/>
</dbReference>
<dbReference type="SUPFAM" id="SSF103473">
    <property type="entry name" value="MFS general substrate transporter"/>
    <property type="match status" value="1"/>
</dbReference>
<dbReference type="AlphaFoldDB" id="A0A7K1UFN1"/>
<evidence type="ECO:0000256" key="6">
    <source>
        <dbReference type="ARBA" id="ARBA00023136"/>
    </source>
</evidence>
<proteinExistence type="predicted"/>
<dbReference type="GO" id="GO:0022857">
    <property type="term" value="F:transmembrane transporter activity"/>
    <property type="evidence" value="ECO:0007669"/>
    <property type="project" value="InterPro"/>
</dbReference>
<dbReference type="PROSITE" id="PS50850">
    <property type="entry name" value="MFS"/>
    <property type="match status" value="1"/>
</dbReference>
<feature type="transmembrane region" description="Helical" evidence="7">
    <location>
        <begin position="284"/>
        <end position="306"/>
    </location>
</feature>
<name>A0A7K1UFN1_9MICC</name>
<feature type="transmembrane region" description="Helical" evidence="7">
    <location>
        <begin position="84"/>
        <end position="103"/>
    </location>
</feature>
<dbReference type="InterPro" id="IPR036259">
    <property type="entry name" value="MFS_trans_sf"/>
</dbReference>
<evidence type="ECO:0000256" key="5">
    <source>
        <dbReference type="ARBA" id="ARBA00022989"/>
    </source>
</evidence>
<dbReference type="EMBL" id="WRPM01000018">
    <property type="protein sequence ID" value="MVT25259.1"/>
    <property type="molecule type" value="Genomic_DNA"/>
</dbReference>
<keyword evidence="6 7" id="KW-0472">Membrane</keyword>
<dbReference type="Pfam" id="PF07690">
    <property type="entry name" value="MFS_1"/>
    <property type="match status" value="1"/>
</dbReference>
<evidence type="ECO:0000256" key="7">
    <source>
        <dbReference type="SAM" id="Phobius"/>
    </source>
</evidence>